<evidence type="ECO:0000256" key="1">
    <source>
        <dbReference type="SAM" id="MobiDB-lite"/>
    </source>
</evidence>
<sequence length="375" mass="40611">MAEEKALWTLSAGDQKRLSGKSRSATFMYSNMDELAQSGQGQPIIIETEDDKVLNKAAEYAAQKGYDLASADPEQNLKIIAKQNAMAGEEIAEGQLEPSIQLQKAVDPDAEKRKALEQLAKDKAEVSGLWQSLAASDDPDDKARDAKKARELEAEIAEREKMYQEKGWLPPKPEIAAKAPEQDDPAADIAKIAAQTKALPDPFAQPGEPEAKGPSQPPVAQDFPEFRPAKTLAHRWSVPTAKDHGNRIVITRMGMLAVTPPQKRERHELVSAALLKSRERFGEPVRVTGNKAFEDAVIKAAIEQGVPLEMGSDHGEKAYALALANEKKRGLEKAMGTLAPSKERGSPELPAATIPATPLQGATPKAKGQGRELAR</sequence>
<dbReference type="Proteomes" id="UP000248886">
    <property type="component" value="Unassembled WGS sequence"/>
</dbReference>
<reference evidence="3 4" key="1">
    <citation type="submission" date="2018-06" db="EMBL/GenBank/DDBJ databases">
        <title>Draft sequence of Acidithiobacillus ferrooxidans CCM 4253.</title>
        <authorList>
            <person name="Moya-Beltran A."/>
            <person name="Castro M."/>
            <person name="Covarrubias P.C."/>
            <person name="Issotta F."/>
            <person name="Janiczek O."/>
            <person name="Mandl M."/>
            <person name="Kucera J."/>
            <person name="Quatrini R."/>
        </authorList>
    </citation>
    <scope>NUCLEOTIDE SEQUENCE [LARGE SCALE GENOMIC DNA]</scope>
    <source>
        <strain evidence="3 4">CCM 4253</strain>
    </source>
</reference>
<feature type="region of interest" description="Disordered" evidence="1">
    <location>
        <begin position="123"/>
        <end position="223"/>
    </location>
</feature>
<dbReference type="AlphaFoldDB" id="A0A2W1K618"/>
<name>A0A2W1K618_ACIFR</name>
<feature type="compositionally biased region" description="Low complexity" evidence="1">
    <location>
        <begin position="187"/>
        <end position="198"/>
    </location>
</feature>
<dbReference type="EMBL" id="QKQP01000001">
    <property type="protein sequence ID" value="PZD82398.1"/>
    <property type="molecule type" value="Genomic_DNA"/>
</dbReference>
<comment type="caution">
    <text evidence="3">The sequence shown here is derived from an EMBL/GenBank/DDBJ whole genome shotgun (WGS) entry which is preliminary data.</text>
</comment>
<accession>A0A2W1K618</accession>
<feature type="compositionally biased region" description="Basic and acidic residues" evidence="1">
    <location>
        <begin position="141"/>
        <end position="164"/>
    </location>
</feature>
<protein>
    <recommendedName>
        <fullName evidence="2">Large polyvalent protein-associated domain-containing protein</fullName>
    </recommendedName>
</protein>
<dbReference type="InterPro" id="IPR040677">
    <property type="entry name" value="LPD7"/>
</dbReference>
<gene>
    <name evidence="3" type="ORF">DN052_05115</name>
</gene>
<proteinExistence type="predicted"/>
<organism evidence="3 4">
    <name type="scientific">Acidithiobacillus ferrooxidans</name>
    <name type="common">Thiobacillus ferrooxidans</name>
    <dbReference type="NCBI Taxonomy" id="920"/>
    <lineage>
        <taxon>Bacteria</taxon>
        <taxon>Pseudomonadati</taxon>
        <taxon>Pseudomonadota</taxon>
        <taxon>Acidithiobacillia</taxon>
        <taxon>Acidithiobacillales</taxon>
        <taxon>Acidithiobacillaceae</taxon>
        <taxon>Acidithiobacillus</taxon>
    </lineage>
</organism>
<dbReference type="Pfam" id="PF18821">
    <property type="entry name" value="LPD7"/>
    <property type="match status" value="1"/>
</dbReference>
<dbReference type="RefSeq" id="WP_054608680.1">
    <property type="nucleotide sequence ID" value="NZ_AP025160.1"/>
</dbReference>
<feature type="region of interest" description="Disordered" evidence="1">
    <location>
        <begin position="334"/>
        <end position="375"/>
    </location>
</feature>
<evidence type="ECO:0000313" key="4">
    <source>
        <dbReference type="Proteomes" id="UP000248886"/>
    </source>
</evidence>
<feature type="domain" description="Large polyvalent protein-associated" evidence="2">
    <location>
        <begin position="240"/>
        <end position="309"/>
    </location>
</feature>
<dbReference type="OrthoDB" id="5313106at2"/>
<evidence type="ECO:0000313" key="3">
    <source>
        <dbReference type="EMBL" id="PZD82398.1"/>
    </source>
</evidence>
<evidence type="ECO:0000259" key="2">
    <source>
        <dbReference type="Pfam" id="PF18821"/>
    </source>
</evidence>